<sequence length="296" mass="34409">MLLKFQYLAFIIVVFSCKHSETPKPQNSSQNCQVTEFQLSGMNTYAETYVYNEQSNLKEIRSSNGGIIESNNEGQIKSIDWQSNTPEFFYDIQGRIKKMVVPNTVPSGFGYTYAFYEYDSKGHLSQKTWFPWGSDELSALYNPDFEIFVAAVVSKYSSLTNSWEREKFMAQMELTICTKYLVDERNLTVTEIRSMLNRSLINRVEEVWTVTNYDGKNNPYRSAEWRPIAMYSGELSLKSDLFPELGNALEKTSKFTDFSWNNYKRSYVYNSDGYPESGTYADSYSKINLTWKYNCK</sequence>
<gene>
    <name evidence="1" type="ORF">SAMN04487995_0204</name>
</gene>
<dbReference type="RefSeq" id="WP_090330948.1">
    <property type="nucleotide sequence ID" value="NZ_FNXY01000001.1"/>
</dbReference>
<name>A0A1H6QFJ3_9BACT</name>
<proteinExistence type="predicted"/>
<protein>
    <recommendedName>
        <fullName evidence="3">YD repeat-containing protein</fullName>
    </recommendedName>
</protein>
<accession>A0A1H6QFJ3</accession>
<dbReference type="EMBL" id="FNXY01000001">
    <property type="protein sequence ID" value="SEI37985.1"/>
    <property type="molecule type" value="Genomic_DNA"/>
</dbReference>
<keyword evidence="2" id="KW-1185">Reference proteome</keyword>
<evidence type="ECO:0008006" key="3">
    <source>
        <dbReference type="Google" id="ProtNLM"/>
    </source>
</evidence>
<organism evidence="1 2">
    <name type="scientific">Dyadobacter koreensis</name>
    <dbReference type="NCBI Taxonomy" id="408657"/>
    <lineage>
        <taxon>Bacteria</taxon>
        <taxon>Pseudomonadati</taxon>
        <taxon>Bacteroidota</taxon>
        <taxon>Cytophagia</taxon>
        <taxon>Cytophagales</taxon>
        <taxon>Spirosomataceae</taxon>
        <taxon>Dyadobacter</taxon>
    </lineage>
</organism>
<dbReference type="Proteomes" id="UP000199532">
    <property type="component" value="Unassembled WGS sequence"/>
</dbReference>
<dbReference type="OrthoDB" id="957250at2"/>
<evidence type="ECO:0000313" key="2">
    <source>
        <dbReference type="Proteomes" id="UP000199532"/>
    </source>
</evidence>
<dbReference type="AlphaFoldDB" id="A0A1H6QFJ3"/>
<dbReference type="PROSITE" id="PS51257">
    <property type="entry name" value="PROKAR_LIPOPROTEIN"/>
    <property type="match status" value="1"/>
</dbReference>
<evidence type="ECO:0000313" key="1">
    <source>
        <dbReference type="EMBL" id="SEI37985.1"/>
    </source>
</evidence>
<reference evidence="1 2" key="1">
    <citation type="submission" date="2016-10" db="EMBL/GenBank/DDBJ databases">
        <authorList>
            <person name="de Groot N.N."/>
        </authorList>
    </citation>
    <scope>NUCLEOTIDE SEQUENCE [LARGE SCALE GENOMIC DNA]</scope>
    <source>
        <strain evidence="1 2">DSM 19938</strain>
    </source>
</reference>